<proteinExistence type="predicted"/>
<gene>
    <name evidence="1" type="ORF">BROSI_A2407</name>
</gene>
<protein>
    <submittedName>
        <fullName evidence="1">Reverse gyrase</fullName>
    </submittedName>
</protein>
<name>A0ABQ0JYW2_9BACT</name>
<organism evidence="1 2">
    <name type="scientific">Candidatus Brocadia sinica JPN1</name>
    <dbReference type="NCBI Taxonomy" id="1197129"/>
    <lineage>
        <taxon>Bacteria</taxon>
        <taxon>Pseudomonadati</taxon>
        <taxon>Planctomycetota</taxon>
        <taxon>Candidatus Brocadiia</taxon>
        <taxon>Candidatus Brocadiales</taxon>
        <taxon>Candidatus Brocadiaceae</taxon>
        <taxon>Candidatus Brocadia</taxon>
    </lineage>
</organism>
<evidence type="ECO:0000313" key="2">
    <source>
        <dbReference type="Proteomes" id="UP000032309"/>
    </source>
</evidence>
<dbReference type="Proteomes" id="UP000032309">
    <property type="component" value="Unassembled WGS sequence"/>
</dbReference>
<dbReference type="EMBL" id="BAFN01000001">
    <property type="protein sequence ID" value="GAN33873.1"/>
    <property type="molecule type" value="Genomic_DNA"/>
</dbReference>
<keyword evidence="2" id="KW-1185">Reference proteome</keyword>
<comment type="caution">
    <text evidence="1">The sequence shown here is derived from an EMBL/GenBank/DDBJ whole genome shotgun (WGS) entry which is preliminary data.</text>
</comment>
<evidence type="ECO:0000313" key="1">
    <source>
        <dbReference type="EMBL" id="GAN33873.1"/>
    </source>
</evidence>
<sequence>MSVFGAKLAGFRPIYIGIQNPQYISGIFLENICGRCYPLSIDKDSFNDFKERKLS</sequence>
<accession>A0ABQ0JYW2</accession>
<reference evidence="2" key="1">
    <citation type="journal article" date="2015" name="Genome Announc.">
        <title>Draft Genome Sequence of an Anaerobic Ammonium-Oxidizing Bacterium, "Candidatus Brocadia sinica".</title>
        <authorList>
            <person name="Oshiki M."/>
            <person name="Shinyako-Hata K."/>
            <person name="Satoh H."/>
            <person name="Okabe S."/>
        </authorList>
    </citation>
    <scope>NUCLEOTIDE SEQUENCE [LARGE SCALE GENOMIC DNA]</scope>
    <source>
        <strain evidence="2">JPN1</strain>
    </source>
</reference>